<evidence type="ECO:0000256" key="1">
    <source>
        <dbReference type="SAM" id="MobiDB-lite"/>
    </source>
</evidence>
<protein>
    <submittedName>
        <fullName evidence="2">Rgp1-domain-containing protein</fullName>
    </submittedName>
</protein>
<dbReference type="InterPro" id="IPR014848">
    <property type="entry name" value="Rgp1"/>
</dbReference>
<feature type="compositionally biased region" description="Low complexity" evidence="1">
    <location>
        <begin position="229"/>
        <end position="245"/>
    </location>
</feature>
<dbReference type="AlphaFoldDB" id="A0A5C3MSD5"/>
<dbReference type="STRING" id="5364.A0A5C3MSD5"/>
<feature type="compositionally biased region" description="Acidic residues" evidence="1">
    <location>
        <begin position="875"/>
        <end position="886"/>
    </location>
</feature>
<dbReference type="Pfam" id="PF08737">
    <property type="entry name" value="Rgp1"/>
    <property type="match status" value="1"/>
</dbReference>
<feature type="region of interest" description="Disordered" evidence="1">
    <location>
        <begin position="229"/>
        <end position="268"/>
    </location>
</feature>
<name>A0A5C3MSD5_9AGAM</name>
<proteinExistence type="predicted"/>
<sequence>MSAPDIPGPSSSSDADTGIRVVVTPTQSAYFAGETFSVSITITNTRPVHAQWNSPKSVPYTHKRASHSVSSAPLARPPTSPGTPRTAVTPIPALKPGGNDKRPRRRGLIGKAPTNGVDGVPELSRKKLLAKSLSLSLSPKELQERFGQPDIHVSPASEKSASPSPSSSQPPNALTRTPTLSISPNHPHARKKSVMNGQLQLHDLEPSPVSPSPASPSVSNFSLSLDTIAESSSSASSPQTPAIASPNPGLASLPQTPHVANSDHRLPRPAPLPMERVQSMNGAPAKRSALGLGNGVRAQSQSHLTVPRTAFSSTFPQSNNELILYSYAQLTGSLTIAPVAGLAPSSSESARKLNMLRSTLLRRGAMGGGSMDITSSLDPQQYQRHARRRSHVRSASYSGLLSMLSPSTLLSSPNPAATPQLSQWSPAHRRTQTPAAMASTMSLPGLNSGETGVGLGFGTTGEEQVDPEMPLPVLEVPPSMLAVDLTLGPGESRTYTYSFQLPDALPPTYKGRVLKLSYEFTVGICRVGGQGQTPSSPVGKPGGGNSNSRVMKVPVRIYNYVSVHRPACPYDLLWPVAARKNAMSLPQAKVTEDNDQWTSGSRKSRVQGSLEGMREYALRLLASYPDLLSPEQDRHLAFGALSPFHENPEREREPEGSLTGCREAVEILTRNQKKVSYDVNKDGVQVAVLTFTKSAYRLGETVLGVVELNHPGSRGRVLKLSAMLEAHETLPAAIGLIGNARQLRRVHAEHHSSFIPSMLRTTFALDIPPDASPAFQVGLEDGSGGLEWKVRLCLLVAVASPGQGVKLKQLVRDGPRGEWAASWRASSSIAPMERLDPRSPNQNQTTTTPGGTLTSWASYFASFVGAAGEGTDYHDGDEDAEEDAASVDEKDGVPDDRWQELKVETVECEVPIKVWPGNTAFKAMEVVFD</sequence>
<dbReference type="EMBL" id="ML213521">
    <property type="protein sequence ID" value="TFK47962.1"/>
    <property type="molecule type" value="Genomic_DNA"/>
</dbReference>
<feature type="compositionally biased region" description="Low complexity" evidence="1">
    <location>
        <begin position="154"/>
        <end position="171"/>
    </location>
</feature>
<evidence type="ECO:0000313" key="3">
    <source>
        <dbReference type="Proteomes" id="UP000305948"/>
    </source>
</evidence>
<feature type="region of interest" description="Disordered" evidence="1">
    <location>
        <begin position="830"/>
        <end position="851"/>
    </location>
</feature>
<feature type="compositionally biased region" description="Low complexity" evidence="1">
    <location>
        <begin position="840"/>
        <end position="851"/>
    </location>
</feature>
<dbReference type="PANTHER" id="PTHR12507">
    <property type="entry name" value="REDUCED GROWTH PHENOTYPE 1 RGP1, YEAST -RELATED"/>
    <property type="match status" value="1"/>
</dbReference>
<accession>A0A5C3MSD5</accession>
<feature type="region of interest" description="Disordered" evidence="1">
    <location>
        <begin position="136"/>
        <end position="195"/>
    </location>
</feature>
<reference evidence="2 3" key="1">
    <citation type="journal article" date="2019" name="Nat. Ecol. Evol.">
        <title>Megaphylogeny resolves global patterns of mushroom evolution.</title>
        <authorList>
            <person name="Varga T."/>
            <person name="Krizsan K."/>
            <person name="Foldi C."/>
            <person name="Dima B."/>
            <person name="Sanchez-Garcia M."/>
            <person name="Sanchez-Ramirez S."/>
            <person name="Szollosi G.J."/>
            <person name="Szarkandi J.G."/>
            <person name="Papp V."/>
            <person name="Albert L."/>
            <person name="Andreopoulos W."/>
            <person name="Angelini C."/>
            <person name="Antonin V."/>
            <person name="Barry K.W."/>
            <person name="Bougher N.L."/>
            <person name="Buchanan P."/>
            <person name="Buyck B."/>
            <person name="Bense V."/>
            <person name="Catcheside P."/>
            <person name="Chovatia M."/>
            <person name="Cooper J."/>
            <person name="Damon W."/>
            <person name="Desjardin D."/>
            <person name="Finy P."/>
            <person name="Geml J."/>
            <person name="Haridas S."/>
            <person name="Hughes K."/>
            <person name="Justo A."/>
            <person name="Karasinski D."/>
            <person name="Kautmanova I."/>
            <person name="Kiss B."/>
            <person name="Kocsube S."/>
            <person name="Kotiranta H."/>
            <person name="LaButti K.M."/>
            <person name="Lechner B.E."/>
            <person name="Liimatainen K."/>
            <person name="Lipzen A."/>
            <person name="Lukacs Z."/>
            <person name="Mihaltcheva S."/>
            <person name="Morgado L.N."/>
            <person name="Niskanen T."/>
            <person name="Noordeloos M.E."/>
            <person name="Ohm R.A."/>
            <person name="Ortiz-Santana B."/>
            <person name="Ovrebo C."/>
            <person name="Racz N."/>
            <person name="Riley R."/>
            <person name="Savchenko A."/>
            <person name="Shiryaev A."/>
            <person name="Soop K."/>
            <person name="Spirin V."/>
            <person name="Szebenyi C."/>
            <person name="Tomsovsky M."/>
            <person name="Tulloss R.E."/>
            <person name="Uehling J."/>
            <person name="Grigoriev I.V."/>
            <person name="Vagvolgyi C."/>
            <person name="Papp T."/>
            <person name="Martin F.M."/>
            <person name="Miettinen O."/>
            <person name="Hibbett D.S."/>
            <person name="Nagy L.G."/>
        </authorList>
    </citation>
    <scope>NUCLEOTIDE SEQUENCE [LARGE SCALE GENOMIC DNA]</scope>
    <source>
        <strain evidence="2 3">OMC1185</strain>
    </source>
</reference>
<feature type="region of interest" description="Disordered" evidence="1">
    <location>
        <begin position="50"/>
        <end position="123"/>
    </location>
</feature>
<dbReference type="Proteomes" id="UP000305948">
    <property type="component" value="Unassembled WGS sequence"/>
</dbReference>
<gene>
    <name evidence="2" type="ORF">OE88DRAFT_1810679</name>
</gene>
<keyword evidence="3" id="KW-1185">Reference proteome</keyword>
<feature type="region of interest" description="Disordered" evidence="1">
    <location>
        <begin position="870"/>
        <end position="893"/>
    </location>
</feature>
<organism evidence="2 3">
    <name type="scientific">Heliocybe sulcata</name>
    <dbReference type="NCBI Taxonomy" id="5364"/>
    <lineage>
        <taxon>Eukaryota</taxon>
        <taxon>Fungi</taxon>
        <taxon>Dikarya</taxon>
        <taxon>Basidiomycota</taxon>
        <taxon>Agaricomycotina</taxon>
        <taxon>Agaricomycetes</taxon>
        <taxon>Gloeophyllales</taxon>
        <taxon>Gloeophyllaceae</taxon>
        <taxon>Heliocybe</taxon>
    </lineage>
</organism>
<dbReference type="OrthoDB" id="1918at2759"/>
<evidence type="ECO:0000313" key="2">
    <source>
        <dbReference type="EMBL" id="TFK47962.1"/>
    </source>
</evidence>
<feature type="non-terminal residue" evidence="2">
    <location>
        <position position="929"/>
    </location>
</feature>
<feature type="compositionally biased region" description="Polar residues" evidence="1">
    <location>
        <begin position="172"/>
        <end position="184"/>
    </location>
</feature>